<comment type="caution">
    <text evidence="1">The sequence shown here is derived from an EMBL/GenBank/DDBJ whole genome shotgun (WGS) entry which is preliminary data.</text>
</comment>
<reference evidence="2" key="1">
    <citation type="journal article" date="2019" name="Int. J. Syst. Evol. Microbiol.">
        <title>The Global Catalogue of Microorganisms (GCM) 10K type strain sequencing project: providing services to taxonomists for standard genome sequencing and annotation.</title>
        <authorList>
            <consortium name="The Broad Institute Genomics Platform"/>
            <consortium name="The Broad Institute Genome Sequencing Center for Infectious Disease"/>
            <person name="Wu L."/>
            <person name="Ma J."/>
        </authorList>
    </citation>
    <scope>NUCLEOTIDE SEQUENCE [LARGE SCALE GENOMIC DNA]</scope>
    <source>
        <strain evidence="2">CECT 7226</strain>
    </source>
</reference>
<protein>
    <submittedName>
        <fullName evidence="1">DUF3387 domain-containing protein</fullName>
    </submittedName>
</protein>
<dbReference type="Proteomes" id="UP001223712">
    <property type="component" value="Unassembled WGS sequence"/>
</dbReference>
<evidence type="ECO:0000313" key="2">
    <source>
        <dbReference type="Proteomes" id="UP001223712"/>
    </source>
</evidence>
<name>A0ABT8CM73_9VIBR</name>
<proteinExistence type="predicted"/>
<accession>A0ABT8CM73</accession>
<organism evidence="1 2">
    <name type="scientific">Vibrio artabrorum</name>
    <dbReference type="NCBI Taxonomy" id="446374"/>
    <lineage>
        <taxon>Bacteria</taxon>
        <taxon>Pseudomonadati</taxon>
        <taxon>Pseudomonadota</taxon>
        <taxon>Gammaproteobacteria</taxon>
        <taxon>Vibrionales</taxon>
        <taxon>Vibrionaceae</taxon>
        <taxon>Vibrio</taxon>
    </lineage>
</organism>
<gene>
    <name evidence="1" type="ORF">QWY96_13475</name>
</gene>
<dbReference type="EMBL" id="JAUFQY010000001">
    <property type="protein sequence ID" value="MDN3701653.1"/>
    <property type="molecule type" value="Genomic_DNA"/>
</dbReference>
<sequence>MDLILLLHKYGFPPVAANDDVYKGVLEQAENYKKGTR</sequence>
<keyword evidence="2" id="KW-1185">Reference proteome</keyword>
<evidence type="ECO:0000313" key="1">
    <source>
        <dbReference type="EMBL" id="MDN3701653.1"/>
    </source>
</evidence>